<gene>
    <name evidence="4" type="ORF">Z519_02765</name>
</gene>
<accession>A0A0D2HVI5</accession>
<dbReference type="OrthoDB" id="4074350at2759"/>
<dbReference type="InterPro" id="IPR033121">
    <property type="entry name" value="PEPTIDASE_A1"/>
</dbReference>
<dbReference type="HOGENOM" id="CLU_034107_0_0_1"/>
<dbReference type="EMBL" id="KN846982">
    <property type="protein sequence ID" value="KIW97373.1"/>
    <property type="molecule type" value="Genomic_DNA"/>
</dbReference>
<reference evidence="4" key="1">
    <citation type="submission" date="2015-01" db="EMBL/GenBank/DDBJ databases">
        <title>The Genome Sequence of Cladophialophora bantiana CBS 173.52.</title>
        <authorList>
            <consortium name="The Broad Institute Genomics Platform"/>
            <person name="Cuomo C."/>
            <person name="de Hoog S."/>
            <person name="Gorbushina A."/>
            <person name="Stielow B."/>
            <person name="Teixiera M."/>
            <person name="Abouelleil A."/>
            <person name="Chapman S.B."/>
            <person name="Priest M."/>
            <person name="Young S.K."/>
            <person name="Wortman J."/>
            <person name="Nusbaum C."/>
            <person name="Birren B."/>
        </authorList>
    </citation>
    <scope>NUCLEOTIDE SEQUENCE [LARGE SCALE GENOMIC DNA]</scope>
    <source>
        <strain evidence="4">CBS 173.52</strain>
    </source>
</reference>
<dbReference type="Gene3D" id="2.40.70.10">
    <property type="entry name" value="Acid Proteases"/>
    <property type="match status" value="2"/>
</dbReference>
<dbReference type="Pfam" id="PF00026">
    <property type="entry name" value="Asp"/>
    <property type="match status" value="1"/>
</dbReference>
<dbReference type="SUPFAM" id="SSF50630">
    <property type="entry name" value="Acid proteases"/>
    <property type="match status" value="1"/>
</dbReference>
<feature type="region of interest" description="Disordered" evidence="1">
    <location>
        <begin position="538"/>
        <end position="567"/>
    </location>
</feature>
<evidence type="ECO:0000259" key="3">
    <source>
        <dbReference type="PROSITE" id="PS51767"/>
    </source>
</evidence>
<organism evidence="4 5">
    <name type="scientific">Cladophialophora bantiana (strain ATCC 10958 / CBS 173.52 / CDC B-1940 / NIH 8579)</name>
    <name type="common">Xylohypha bantiana</name>
    <dbReference type="NCBI Taxonomy" id="1442370"/>
    <lineage>
        <taxon>Eukaryota</taxon>
        <taxon>Fungi</taxon>
        <taxon>Dikarya</taxon>
        <taxon>Ascomycota</taxon>
        <taxon>Pezizomycotina</taxon>
        <taxon>Eurotiomycetes</taxon>
        <taxon>Chaetothyriomycetidae</taxon>
        <taxon>Chaetothyriales</taxon>
        <taxon>Herpotrichiellaceae</taxon>
        <taxon>Cladophialophora</taxon>
    </lineage>
</organism>
<feature type="transmembrane region" description="Helical" evidence="2">
    <location>
        <begin position="412"/>
        <end position="435"/>
    </location>
</feature>
<keyword evidence="2" id="KW-0812">Transmembrane</keyword>
<dbReference type="PROSITE" id="PS51767">
    <property type="entry name" value="PEPTIDASE_A1"/>
    <property type="match status" value="1"/>
</dbReference>
<keyword evidence="2" id="KW-1133">Transmembrane helix</keyword>
<dbReference type="AlphaFoldDB" id="A0A0D2HVI5"/>
<dbReference type="VEuPathDB" id="FungiDB:Z519_02765"/>
<name>A0A0D2HVI5_CLAB1</name>
<protein>
    <recommendedName>
        <fullName evidence="3">Peptidase A1 domain-containing protein</fullName>
    </recommendedName>
</protein>
<evidence type="ECO:0000256" key="1">
    <source>
        <dbReference type="SAM" id="MobiDB-lite"/>
    </source>
</evidence>
<evidence type="ECO:0000313" key="4">
    <source>
        <dbReference type="EMBL" id="KIW97373.1"/>
    </source>
</evidence>
<keyword evidence="5" id="KW-1185">Reference proteome</keyword>
<dbReference type="GeneID" id="27695693"/>
<evidence type="ECO:0000256" key="2">
    <source>
        <dbReference type="SAM" id="Phobius"/>
    </source>
</evidence>
<dbReference type="InterPro" id="IPR021109">
    <property type="entry name" value="Peptidase_aspartic_dom_sf"/>
</dbReference>
<evidence type="ECO:0000313" key="5">
    <source>
        <dbReference type="Proteomes" id="UP000053789"/>
    </source>
</evidence>
<sequence length="567" mass="60573">MSLCPNGAPPMFLSWSNVTVTTDQKAINRGIGISMGTPPQIVSLRPSTADDNLYVVNKAQCSPQYNDSCIGQFGGVFDYSTSKSFLQVAEGQWNGTDQGNPSQLSFVYFNDVLTFGNASVYGFPASYDEPGYGGQGVMPLGSSSDFLRVAVESGAVPSTVFGLWTGSRSIEHPVDGSLVVGGYDTTRINGTLTTFTSQKQCEMCVIITSLVYEDETGSTNLFSNSSESLQVNLQPSERSLNVPQNVWENFKTATNGVYNDSYLTYPSTAVPTGNLVATLQNGYKTTIPAEELFYYPRNYNDDGQYTVIDNTYKIATLFNTTNDGYVLDWGIPYMTMNYIIADYKRSQFKMAPAIRTDFESQGGGYALQASCDPITSTTASATSSTAVNSATATGSAASTSHDSSSNKNVGPIVGGVVGGVLGLILIVGGLALLFYRSRRRRSAPGAPGEHGQPSMTTPMMGDGNITHIAGSTADRYSHWTAMSPTEARSELGGGEKMNGANASVNQWLSSQASDTQTVVSSNSPNPNVGATLGYNMGSPQTPATHMQPQMGTMDRPFEMPAQTWDSR</sequence>
<keyword evidence="2" id="KW-0472">Membrane</keyword>
<feature type="compositionally biased region" description="Polar residues" evidence="1">
    <location>
        <begin position="538"/>
        <end position="550"/>
    </location>
</feature>
<dbReference type="Proteomes" id="UP000053789">
    <property type="component" value="Unassembled WGS sequence"/>
</dbReference>
<proteinExistence type="predicted"/>
<feature type="domain" description="Peptidase A1" evidence="3">
    <location>
        <begin position="29"/>
        <end position="351"/>
    </location>
</feature>
<dbReference type="RefSeq" id="XP_016624042.1">
    <property type="nucleotide sequence ID" value="XM_016760521.1"/>
</dbReference>